<feature type="compositionally biased region" description="Polar residues" evidence="1">
    <location>
        <begin position="7"/>
        <end position="20"/>
    </location>
</feature>
<dbReference type="RefSeq" id="XP_009519220.1">
    <property type="nucleotide sequence ID" value="XM_009520925.1"/>
</dbReference>
<feature type="region of interest" description="Disordered" evidence="1">
    <location>
        <begin position="59"/>
        <end position="146"/>
    </location>
</feature>
<dbReference type="Proteomes" id="UP000002640">
    <property type="component" value="Unassembled WGS sequence"/>
</dbReference>
<evidence type="ECO:0000313" key="2">
    <source>
        <dbReference type="EMBL" id="EGZ23932.1"/>
    </source>
</evidence>
<feature type="compositionally biased region" description="Basic and acidic residues" evidence="1">
    <location>
        <begin position="22"/>
        <end position="37"/>
    </location>
</feature>
<organism evidence="2 3">
    <name type="scientific">Phytophthora sojae (strain P6497)</name>
    <name type="common">Soybean stem and root rot agent</name>
    <name type="synonym">Phytophthora megasperma f. sp. glycines</name>
    <dbReference type="NCBI Taxonomy" id="1094619"/>
    <lineage>
        <taxon>Eukaryota</taxon>
        <taxon>Sar</taxon>
        <taxon>Stramenopiles</taxon>
        <taxon>Oomycota</taxon>
        <taxon>Peronosporomycetes</taxon>
        <taxon>Peronosporales</taxon>
        <taxon>Peronosporaceae</taxon>
        <taxon>Phytophthora</taxon>
    </lineage>
</organism>
<feature type="compositionally biased region" description="Polar residues" evidence="1">
    <location>
        <begin position="60"/>
        <end position="69"/>
    </location>
</feature>
<dbReference type="InParanoid" id="G4YZ74"/>
<dbReference type="GeneID" id="20641340"/>
<protein>
    <submittedName>
        <fullName evidence="2">Uncharacterized protein</fullName>
    </submittedName>
</protein>
<evidence type="ECO:0000256" key="1">
    <source>
        <dbReference type="SAM" id="MobiDB-lite"/>
    </source>
</evidence>
<evidence type="ECO:0000313" key="3">
    <source>
        <dbReference type="Proteomes" id="UP000002640"/>
    </source>
</evidence>
<proteinExistence type="predicted"/>
<sequence length="159" mass="16601">MGKSECGSRQQQRPKASASQCERGRPAPREHNTSIKLHAEVTACSKLAPTTMLAMLETATGRSGTSIQLSPRHWAGPGRGKDTLALGAPIDGAGATEPGKPRSGGDQTPRPEMPDISAAAARNADSDCGTENSATTRPSSRSQQIGLRNFANAYYAEPG</sequence>
<dbReference type="KEGG" id="psoj:PHYSODRAFT_296177"/>
<reference evidence="2 3" key="1">
    <citation type="journal article" date="2006" name="Science">
        <title>Phytophthora genome sequences uncover evolutionary origins and mechanisms of pathogenesis.</title>
        <authorList>
            <person name="Tyler B.M."/>
            <person name="Tripathy S."/>
            <person name="Zhang X."/>
            <person name="Dehal P."/>
            <person name="Jiang R.H."/>
            <person name="Aerts A."/>
            <person name="Arredondo F.D."/>
            <person name="Baxter L."/>
            <person name="Bensasson D."/>
            <person name="Beynon J.L."/>
            <person name="Chapman J."/>
            <person name="Damasceno C.M."/>
            <person name="Dorrance A.E."/>
            <person name="Dou D."/>
            <person name="Dickerman A.W."/>
            <person name="Dubchak I.L."/>
            <person name="Garbelotto M."/>
            <person name="Gijzen M."/>
            <person name="Gordon S.G."/>
            <person name="Govers F."/>
            <person name="Grunwald N.J."/>
            <person name="Huang W."/>
            <person name="Ivors K.L."/>
            <person name="Jones R.W."/>
            <person name="Kamoun S."/>
            <person name="Krampis K."/>
            <person name="Lamour K.H."/>
            <person name="Lee M.K."/>
            <person name="McDonald W.H."/>
            <person name="Medina M."/>
            <person name="Meijer H.J."/>
            <person name="Nordberg E.K."/>
            <person name="Maclean D.J."/>
            <person name="Ospina-Giraldo M.D."/>
            <person name="Morris P.F."/>
            <person name="Phuntumart V."/>
            <person name="Putnam N.H."/>
            <person name="Rash S."/>
            <person name="Rose J.K."/>
            <person name="Sakihama Y."/>
            <person name="Salamov A.A."/>
            <person name="Savidor A."/>
            <person name="Scheuring C.F."/>
            <person name="Smith B.M."/>
            <person name="Sobral B.W."/>
            <person name="Terry A."/>
            <person name="Torto-Alalibo T.A."/>
            <person name="Win J."/>
            <person name="Xu Z."/>
            <person name="Zhang H."/>
            <person name="Grigoriev I.V."/>
            <person name="Rokhsar D.S."/>
            <person name="Boore J.L."/>
        </authorList>
    </citation>
    <scope>NUCLEOTIDE SEQUENCE [LARGE SCALE GENOMIC DNA]</scope>
    <source>
        <strain evidence="2 3">P6497</strain>
    </source>
</reference>
<dbReference type="AlphaFoldDB" id="G4YZ74"/>
<name>G4YZ74_PHYSP</name>
<dbReference type="EMBL" id="JH159152">
    <property type="protein sequence ID" value="EGZ23932.1"/>
    <property type="molecule type" value="Genomic_DNA"/>
</dbReference>
<feature type="region of interest" description="Disordered" evidence="1">
    <location>
        <begin position="1"/>
        <end position="37"/>
    </location>
</feature>
<accession>G4YZ74</accession>
<feature type="compositionally biased region" description="Polar residues" evidence="1">
    <location>
        <begin position="129"/>
        <end position="146"/>
    </location>
</feature>
<keyword evidence="3" id="KW-1185">Reference proteome</keyword>
<gene>
    <name evidence="2" type="ORF">PHYSODRAFT_296177</name>
</gene>